<dbReference type="InterPro" id="IPR036188">
    <property type="entry name" value="FAD/NAD-bd_sf"/>
</dbReference>
<organism evidence="3 4">
    <name type="scientific">Alteromonas sediminis</name>
    <dbReference type="NCBI Taxonomy" id="2259342"/>
    <lineage>
        <taxon>Bacteria</taxon>
        <taxon>Pseudomonadati</taxon>
        <taxon>Pseudomonadota</taxon>
        <taxon>Gammaproteobacteria</taxon>
        <taxon>Alteromonadales</taxon>
        <taxon>Alteromonadaceae</taxon>
        <taxon>Alteromonas/Salinimonas group</taxon>
        <taxon>Alteromonas</taxon>
    </lineage>
</organism>
<dbReference type="OrthoDB" id="7178350at2"/>
<dbReference type="PIRSF" id="PIRSF011396">
    <property type="entry name" value="Trp_halogenase"/>
    <property type="match status" value="1"/>
</dbReference>
<name>A0A3N5YNB4_9ALTE</name>
<dbReference type="AlphaFoldDB" id="A0A3N5YNB4"/>
<dbReference type="Proteomes" id="UP000275281">
    <property type="component" value="Unassembled WGS sequence"/>
</dbReference>
<reference evidence="3 4" key="1">
    <citation type="submission" date="2018-11" db="EMBL/GenBank/DDBJ databases">
        <authorList>
            <person name="Ye M.-Q."/>
            <person name="Du Z.-J."/>
        </authorList>
    </citation>
    <scope>NUCLEOTIDE SEQUENCE [LARGE SCALE GENOMIC DNA]</scope>
    <source>
        <strain evidence="3 4">U0105</strain>
    </source>
</reference>
<proteinExistence type="predicted"/>
<keyword evidence="2" id="KW-0285">Flavoprotein</keyword>
<gene>
    <name evidence="3" type="ORF">DRW07_05660</name>
</gene>
<evidence type="ECO:0000256" key="1">
    <source>
        <dbReference type="PIRSR" id="PIRSR011396-1"/>
    </source>
</evidence>
<feature type="binding site" evidence="2">
    <location>
        <position position="350"/>
    </location>
    <ligand>
        <name>FAD</name>
        <dbReference type="ChEBI" id="CHEBI:57692"/>
    </ligand>
</feature>
<comment type="caution">
    <text evidence="3">The sequence shown here is derived from an EMBL/GenBank/DDBJ whole genome shotgun (WGS) entry which is preliminary data.</text>
</comment>
<dbReference type="EMBL" id="RPOK01000002">
    <property type="protein sequence ID" value="RPJ67031.1"/>
    <property type="molecule type" value="Genomic_DNA"/>
</dbReference>
<dbReference type="PANTHER" id="PTHR43747:SF4">
    <property type="entry name" value="FLAVIN-DEPENDENT TRYPTOPHAN HALOGENASE"/>
    <property type="match status" value="1"/>
</dbReference>
<protein>
    <submittedName>
        <fullName evidence="3">Tryptophan 7-halogenase</fullName>
    </submittedName>
</protein>
<dbReference type="InterPro" id="IPR006905">
    <property type="entry name" value="Flavin_halogenase"/>
</dbReference>
<dbReference type="Gene3D" id="3.50.50.60">
    <property type="entry name" value="FAD/NAD(P)-binding domain"/>
    <property type="match status" value="1"/>
</dbReference>
<evidence type="ECO:0000313" key="3">
    <source>
        <dbReference type="EMBL" id="RPJ67031.1"/>
    </source>
</evidence>
<keyword evidence="2" id="KW-0274">FAD</keyword>
<dbReference type="SUPFAM" id="SSF51905">
    <property type="entry name" value="FAD/NAD(P)-binding domain"/>
    <property type="match status" value="1"/>
</dbReference>
<feature type="binding site" evidence="2">
    <location>
        <position position="346"/>
    </location>
    <ligand>
        <name>L-tryptophan</name>
        <dbReference type="ChEBI" id="CHEBI:57912"/>
    </ligand>
</feature>
<dbReference type="GO" id="GO:0004497">
    <property type="term" value="F:monooxygenase activity"/>
    <property type="evidence" value="ECO:0007669"/>
    <property type="project" value="InterPro"/>
</dbReference>
<dbReference type="InterPro" id="IPR033856">
    <property type="entry name" value="Trp_halogen"/>
</dbReference>
<feature type="binding site" evidence="2">
    <location>
        <position position="187"/>
    </location>
    <ligand>
        <name>FAD</name>
        <dbReference type="ChEBI" id="CHEBI:57692"/>
    </ligand>
</feature>
<evidence type="ECO:0000313" key="4">
    <source>
        <dbReference type="Proteomes" id="UP000275281"/>
    </source>
</evidence>
<keyword evidence="4" id="KW-1185">Reference proteome</keyword>
<accession>A0A3N5YNB4</accession>
<feature type="binding site" evidence="2">
    <location>
        <position position="79"/>
    </location>
    <ligand>
        <name>7-chloro-L-tryptophan</name>
        <dbReference type="ChEBI" id="CHEBI:58713"/>
    </ligand>
</feature>
<dbReference type="PANTHER" id="PTHR43747">
    <property type="entry name" value="FAD-BINDING PROTEIN"/>
    <property type="match status" value="1"/>
</dbReference>
<dbReference type="Pfam" id="PF04820">
    <property type="entry name" value="Trp_halogenase"/>
    <property type="match status" value="1"/>
</dbReference>
<sequence length="510" mass="57279">MTSIVRVAIVGAGTAGWLAANHLGRTLCNRPEVQVDVIESPDVPPIGVGEGTVPNIRNTLRQFGISETEFIRRCDVTFKQSIKFVNWLDRSKHGEGNYYHHLFDRPNSHGVDATPFWLNGHYAGAYADAVGHQNQVCEAMLAPKTITTPEYEGVTGYAYHLNAAKFAALLAENAQQKYGVGHVLANVDDVVLADNGSIESLQTAQKGVLTYDFYVDCSGFNALLLGEAMNVPFVDKSDTLLIDKALAVQVPTDKDAVIPPYTVATAHQAGWIWDIALTERRGVGFVYASKYMSDEEAREKLSRYLGRSLMDLNVRHIPMKIGYRQSFWHKNCVALGLAMGFVEPLEATSILLSDFAANFLAERFPSDTSQLANLSERFNKTVGYAWDRTIDFIKLHYYLSDRADSAFWTDNRKEETVPESLKQRLALWTDYQPCAEDFFSKFEVFDLDNYLYVLYGMHYPTAPPLLSDEENHKVKQALSKQKAYAKHLVEQLPAHRALIEKIKQYGLQNV</sequence>
<keyword evidence="2" id="KW-0547">Nucleotide-binding</keyword>
<evidence type="ECO:0000256" key="2">
    <source>
        <dbReference type="PIRSR" id="PIRSR011396-2"/>
    </source>
</evidence>
<feature type="active site" evidence="1">
    <location>
        <position position="79"/>
    </location>
</feature>
<dbReference type="GO" id="GO:0000166">
    <property type="term" value="F:nucleotide binding"/>
    <property type="evidence" value="ECO:0007669"/>
    <property type="project" value="UniProtKB-KW"/>
</dbReference>
<dbReference type="RefSeq" id="WP_124026936.1">
    <property type="nucleotide sequence ID" value="NZ_JBHRSN010000015.1"/>
</dbReference>
<feature type="binding site" evidence="2">
    <location>
        <position position="337"/>
    </location>
    <ligand>
        <name>FAD</name>
        <dbReference type="ChEBI" id="CHEBI:57692"/>
    </ligand>
</feature>
<dbReference type="InterPro" id="IPR050816">
    <property type="entry name" value="Flavin-dep_Halogenase_NPB"/>
</dbReference>